<name>A0ABS6EDJ2_9FIRM</name>
<accession>A0ABS6EDJ2</accession>
<keyword evidence="3" id="KW-1185">Reference proteome</keyword>
<evidence type="ECO:0000313" key="3">
    <source>
        <dbReference type="Proteomes" id="UP000749471"/>
    </source>
</evidence>
<protein>
    <submittedName>
        <fullName evidence="2">DUF4878 domain-containing protein</fullName>
    </submittedName>
</protein>
<evidence type="ECO:0000313" key="2">
    <source>
        <dbReference type="EMBL" id="MBU5440228.1"/>
    </source>
</evidence>
<dbReference type="EMBL" id="JAHLPM010000028">
    <property type="protein sequence ID" value="MBU5440228.1"/>
    <property type="molecule type" value="Genomic_DNA"/>
</dbReference>
<feature type="signal peptide" evidence="1">
    <location>
        <begin position="1"/>
        <end position="25"/>
    </location>
</feature>
<keyword evidence="1" id="KW-0732">Signal</keyword>
<organism evidence="2 3">
    <name type="scientific">Tissierella simiarum</name>
    <dbReference type="NCBI Taxonomy" id="2841534"/>
    <lineage>
        <taxon>Bacteria</taxon>
        <taxon>Bacillati</taxon>
        <taxon>Bacillota</taxon>
        <taxon>Tissierellia</taxon>
        <taxon>Tissierellales</taxon>
        <taxon>Tissierellaceae</taxon>
        <taxon>Tissierella</taxon>
    </lineage>
</organism>
<dbReference type="Proteomes" id="UP000749471">
    <property type="component" value="Unassembled WGS sequence"/>
</dbReference>
<comment type="caution">
    <text evidence="2">The sequence shown here is derived from an EMBL/GenBank/DDBJ whole genome shotgun (WGS) entry which is preliminary data.</text>
</comment>
<dbReference type="PROSITE" id="PS51257">
    <property type="entry name" value="PROKAR_LIPOPROTEIN"/>
    <property type="match status" value="1"/>
</dbReference>
<evidence type="ECO:0000256" key="1">
    <source>
        <dbReference type="SAM" id="SignalP"/>
    </source>
</evidence>
<gene>
    <name evidence="2" type="ORF">KQI42_19725</name>
</gene>
<dbReference type="RefSeq" id="WP_216522266.1">
    <property type="nucleotide sequence ID" value="NZ_JAHLPM010000028.1"/>
</dbReference>
<proteinExistence type="predicted"/>
<feature type="chain" id="PRO_5047094678" evidence="1">
    <location>
        <begin position="26"/>
        <end position="164"/>
    </location>
</feature>
<sequence length="164" mass="18161">MKKFMKKFLSILLIGVLTFSTVACSTPNPKGTVTVYLDSSKNGNNEESLNYLKSDSDESLKEVFANENDATDEAFKKAYSKLEYNILNSEVDGDKAVLETEINSPDLGTIMAELLKEALPLAFANAFNEDAADDDEMDKLMDSMLIDKLNSDDIPMVKKLLTLI</sequence>
<reference evidence="2 3" key="1">
    <citation type="submission" date="2021-06" db="EMBL/GenBank/DDBJ databases">
        <authorList>
            <person name="Sun Q."/>
            <person name="Li D."/>
        </authorList>
    </citation>
    <scope>NUCLEOTIDE SEQUENCE [LARGE SCALE GENOMIC DNA]</scope>
    <source>
        <strain evidence="2 3">MSJ-40</strain>
    </source>
</reference>